<dbReference type="Proteomes" id="UP000711614">
    <property type="component" value="Unassembled WGS sequence"/>
</dbReference>
<accession>A0ABS4YZV4</accession>
<comment type="caution">
    <text evidence="2">The sequence shown here is derived from an EMBL/GenBank/DDBJ whole genome shotgun (WGS) entry which is preliminary data.</text>
</comment>
<evidence type="ECO:0000313" key="2">
    <source>
        <dbReference type="EMBL" id="MBP2414337.1"/>
    </source>
</evidence>
<protein>
    <submittedName>
        <fullName evidence="2">Cytochrome P450</fullName>
    </submittedName>
</protein>
<reference evidence="2 3" key="1">
    <citation type="submission" date="2021-03" db="EMBL/GenBank/DDBJ databases">
        <title>Sequencing the genomes of 1000 actinobacteria strains.</title>
        <authorList>
            <person name="Klenk H.-P."/>
        </authorList>
    </citation>
    <scope>NUCLEOTIDE SEQUENCE [LARGE SCALE GENOMIC DNA]</scope>
    <source>
        <strain evidence="2 3">DSM 16005</strain>
    </source>
</reference>
<evidence type="ECO:0000313" key="3">
    <source>
        <dbReference type="Proteomes" id="UP000711614"/>
    </source>
</evidence>
<comment type="similarity">
    <text evidence="1">Belongs to the cytochrome P450 family.</text>
</comment>
<dbReference type="InterPro" id="IPR002397">
    <property type="entry name" value="Cyt_P450_B"/>
</dbReference>
<organism evidence="2 3">
    <name type="scientific">Arthrobacter stackebrandtii</name>
    <dbReference type="NCBI Taxonomy" id="272161"/>
    <lineage>
        <taxon>Bacteria</taxon>
        <taxon>Bacillati</taxon>
        <taxon>Actinomycetota</taxon>
        <taxon>Actinomycetes</taxon>
        <taxon>Micrococcales</taxon>
        <taxon>Micrococcaceae</taxon>
        <taxon>Arthrobacter</taxon>
    </lineage>
</organism>
<dbReference type="InterPro" id="IPR036396">
    <property type="entry name" value="Cyt_P450_sf"/>
</dbReference>
<dbReference type="InterPro" id="IPR001128">
    <property type="entry name" value="Cyt_P450"/>
</dbReference>
<dbReference type="PANTHER" id="PTHR46696">
    <property type="entry name" value="P450, PUTATIVE (EUROFUNG)-RELATED"/>
    <property type="match status" value="1"/>
</dbReference>
<proteinExistence type="inferred from homology"/>
<name>A0ABS4YZV4_9MICC</name>
<sequence>MTASTLPPEPVWLRRHADVVSAALDHETFSSAVSRHLNVPNGMDGAEHTRYRAVVEKFMSPERSAELEPLCRAVALELLAQTPDGVPVDVVGGFGRSFAVRAQSRWLGWPAELEAPLLQWMQDNHAATRSGDLARTTVIAERFDAIITDLVNARRMGRVGGRSVPVDPTDELAHDFVGDAPLLLTEIVSILRNWTAGDLGTISRCVGSIVNYLAQHPELQEEMRDRIDDEPFVDAAIDEMLRIDNPFLSNRRIATRDVELGGVDIREGQLVYLDWVSANRDPAVFGDPDAFRPEENAANNVVYGIGRHVCPGRALSTMELRSAITEMLAATTLIEPAPGLENVRETHPLAGFRSLHVVLHKR</sequence>
<dbReference type="EMBL" id="JAGIOI010000001">
    <property type="protein sequence ID" value="MBP2414337.1"/>
    <property type="molecule type" value="Genomic_DNA"/>
</dbReference>
<dbReference type="SUPFAM" id="SSF48264">
    <property type="entry name" value="Cytochrome P450"/>
    <property type="match status" value="1"/>
</dbReference>
<evidence type="ECO:0000256" key="1">
    <source>
        <dbReference type="ARBA" id="ARBA00010617"/>
    </source>
</evidence>
<dbReference type="RefSeq" id="WP_209682114.1">
    <property type="nucleotide sequence ID" value="NZ_JAGIOI010000001.1"/>
</dbReference>
<dbReference type="PANTHER" id="PTHR46696:SF6">
    <property type="entry name" value="P450, PUTATIVE (EUROFUNG)-RELATED"/>
    <property type="match status" value="1"/>
</dbReference>
<dbReference type="Gene3D" id="1.10.630.10">
    <property type="entry name" value="Cytochrome P450"/>
    <property type="match status" value="1"/>
</dbReference>
<keyword evidence="3" id="KW-1185">Reference proteome</keyword>
<dbReference type="PRINTS" id="PR00359">
    <property type="entry name" value="BP450"/>
</dbReference>
<gene>
    <name evidence="2" type="ORF">JOF48_003136</name>
</gene>
<dbReference type="PRINTS" id="PR00385">
    <property type="entry name" value="P450"/>
</dbReference>
<dbReference type="Pfam" id="PF00067">
    <property type="entry name" value="p450"/>
    <property type="match status" value="1"/>
</dbReference>